<dbReference type="InterPro" id="IPR050072">
    <property type="entry name" value="Peptidase_M20A"/>
</dbReference>
<dbReference type="NCBIfam" id="TIGR01910">
    <property type="entry name" value="DapE-ArgE"/>
    <property type="match status" value="1"/>
</dbReference>
<dbReference type="GO" id="GO:0046872">
    <property type="term" value="F:metal ion binding"/>
    <property type="evidence" value="ECO:0007669"/>
    <property type="project" value="UniProtKB-KW"/>
</dbReference>
<evidence type="ECO:0000256" key="1">
    <source>
        <dbReference type="ARBA" id="ARBA00001941"/>
    </source>
</evidence>
<dbReference type="EMBL" id="JACBNQ010000001">
    <property type="protein sequence ID" value="NYB72712.1"/>
    <property type="molecule type" value="Genomic_DNA"/>
</dbReference>
<dbReference type="Pfam" id="PF01546">
    <property type="entry name" value="Peptidase_M20"/>
    <property type="match status" value="1"/>
</dbReference>
<evidence type="ECO:0000256" key="7">
    <source>
        <dbReference type="ARBA" id="ARBA00022723"/>
    </source>
</evidence>
<dbReference type="InterPro" id="IPR001261">
    <property type="entry name" value="ArgE/DapE_CS"/>
</dbReference>
<evidence type="ECO:0000256" key="2">
    <source>
        <dbReference type="ARBA" id="ARBA00001947"/>
    </source>
</evidence>
<dbReference type="PROSITE" id="PS00758">
    <property type="entry name" value="ARGE_DAPE_CPG2_1"/>
    <property type="match status" value="1"/>
</dbReference>
<dbReference type="EC" id="3.5.1.18" evidence="5"/>
<evidence type="ECO:0000313" key="13">
    <source>
        <dbReference type="EMBL" id="NYB72712.1"/>
    </source>
</evidence>
<dbReference type="Gene3D" id="3.30.70.360">
    <property type="match status" value="1"/>
</dbReference>
<sequence length="392" mass="43807">MEITRFISENEIIDIVTKLVSIESHKNVDQKESEVAACISNIFKNNDIYVECAEIEKNRPNVTGKIFGKNESVHLMFNGHIDTVPGFTMKYKPFVPFIRDGIIYGRGTADMKGGLTAMIAAMIAIKRQGLDLEKTVAFTGVIDEEERSKGTEYLIKKNIVSDYVVIGEPTNLRVCTAHKGMEWIEVTFRGEATHGSRPKEGKNAIYMASEFCRMIYSELELIIEKRKHELLGCGSINVGRIEGGDDPNIVPDTCSVQIDRRWLPGETLEFIHNEIESYAAKAAEKFKGQYELKAMREFTASMINAPYSIDPNHELVKKALNITSDVTGQNLPAKDFPAWSDAGLLSNHTNAKCIILGPGSITQAHANDEFCSIDEILKASEIYYKLIKILCL</sequence>
<reference evidence="13" key="1">
    <citation type="submission" date="2020-07" db="EMBL/GenBank/DDBJ databases">
        <title>Genomic analysis of a strain of Sedimentibacter Hydroxybenzoicus DSM7310.</title>
        <authorList>
            <person name="Ma S."/>
        </authorList>
    </citation>
    <scope>NUCLEOTIDE SEQUENCE</scope>
    <source>
        <strain evidence="13">DSM 7310</strain>
    </source>
</reference>
<dbReference type="RefSeq" id="WP_179236392.1">
    <property type="nucleotide sequence ID" value="NZ_JACBNQ010000001.1"/>
</dbReference>
<dbReference type="InterPro" id="IPR010182">
    <property type="entry name" value="ArgE/DapE"/>
</dbReference>
<evidence type="ECO:0000256" key="10">
    <source>
        <dbReference type="ARBA" id="ARBA00023285"/>
    </source>
</evidence>
<comment type="similarity">
    <text evidence="4">Belongs to the peptidase M20A family.</text>
</comment>
<dbReference type="InterPro" id="IPR011650">
    <property type="entry name" value="Peptidase_M20_dimer"/>
</dbReference>
<evidence type="ECO:0000256" key="4">
    <source>
        <dbReference type="ARBA" id="ARBA00006247"/>
    </source>
</evidence>
<keyword evidence="10" id="KW-0170">Cobalt</keyword>
<dbReference type="InterPro" id="IPR002933">
    <property type="entry name" value="Peptidase_M20"/>
</dbReference>
<dbReference type="AlphaFoldDB" id="A0A974GUW3"/>
<keyword evidence="8" id="KW-0378">Hydrolase</keyword>
<evidence type="ECO:0000256" key="9">
    <source>
        <dbReference type="ARBA" id="ARBA00022833"/>
    </source>
</evidence>
<evidence type="ECO:0000256" key="5">
    <source>
        <dbReference type="ARBA" id="ARBA00011921"/>
    </source>
</evidence>
<comment type="cofactor">
    <cofactor evidence="1">
        <name>Co(2+)</name>
        <dbReference type="ChEBI" id="CHEBI:48828"/>
    </cofactor>
</comment>
<comment type="caution">
    <text evidence="13">The sequence shown here is derived from an EMBL/GenBank/DDBJ whole genome shotgun (WGS) entry which is preliminary data.</text>
</comment>
<evidence type="ECO:0000313" key="14">
    <source>
        <dbReference type="Proteomes" id="UP000611629"/>
    </source>
</evidence>
<dbReference type="Gene3D" id="3.40.630.10">
    <property type="entry name" value="Zn peptidases"/>
    <property type="match status" value="1"/>
</dbReference>
<dbReference type="GO" id="GO:0009014">
    <property type="term" value="F:succinyl-diaminopimelate desuccinylase activity"/>
    <property type="evidence" value="ECO:0007669"/>
    <property type="project" value="UniProtKB-EC"/>
</dbReference>
<keyword evidence="14" id="KW-1185">Reference proteome</keyword>
<proteinExistence type="inferred from homology"/>
<evidence type="ECO:0000256" key="3">
    <source>
        <dbReference type="ARBA" id="ARBA00005130"/>
    </source>
</evidence>
<keyword evidence="7" id="KW-0479">Metal-binding</keyword>
<feature type="domain" description="Peptidase M20 dimerisation" evidence="12">
    <location>
        <begin position="176"/>
        <end position="285"/>
    </location>
</feature>
<evidence type="ECO:0000256" key="8">
    <source>
        <dbReference type="ARBA" id="ARBA00022801"/>
    </source>
</evidence>
<dbReference type="Proteomes" id="UP000611629">
    <property type="component" value="Unassembled WGS sequence"/>
</dbReference>
<keyword evidence="9" id="KW-0862">Zinc</keyword>
<evidence type="ECO:0000259" key="12">
    <source>
        <dbReference type="Pfam" id="PF07687"/>
    </source>
</evidence>
<evidence type="ECO:0000256" key="11">
    <source>
        <dbReference type="ARBA" id="ARBA00051301"/>
    </source>
</evidence>
<dbReference type="CDD" id="cd08659">
    <property type="entry name" value="M20_ArgE_DapE-like"/>
    <property type="match status" value="1"/>
</dbReference>
<accession>A0A974GUW3</accession>
<dbReference type="SUPFAM" id="SSF55031">
    <property type="entry name" value="Bacterial exopeptidase dimerisation domain"/>
    <property type="match status" value="1"/>
</dbReference>
<dbReference type="Pfam" id="PF07687">
    <property type="entry name" value="M20_dimer"/>
    <property type="match status" value="1"/>
</dbReference>
<gene>
    <name evidence="13" type="ORF">HZF24_01005</name>
</gene>
<dbReference type="InterPro" id="IPR036264">
    <property type="entry name" value="Bact_exopeptidase_dim_dom"/>
</dbReference>
<evidence type="ECO:0000256" key="6">
    <source>
        <dbReference type="ARBA" id="ARBA00016853"/>
    </source>
</evidence>
<comment type="catalytic activity">
    <reaction evidence="11">
        <text>N-succinyl-(2S,6S)-2,6-diaminopimelate + H2O = (2S,6S)-2,6-diaminopimelate + succinate</text>
        <dbReference type="Rhea" id="RHEA:22608"/>
        <dbReference type="ChEBI" id="CHEBI:15377"/>
        <dbReference type="ChEBI" id="CHEBI:30031"/>
        <dbReference type="ChEBI" id="CHEBI:57609"/>
        <dbReference type="ChEBI" id="CHEBI:58087"/>
        <dbReference type="EC" id="3.5.1.18"/>
    </reaction>
</comment>
<protein>
    <recommendedName>
        <fullName evidence="6">Probable succinyl-diaminopimelate desuccinylase</fullName>
        <ecNumber evidence="5">3.5.1.18</ecNumber>
    </recommendedName>
</protein>
<dbReference type="SUPFAM" id="SSF53187">
    <property type="entry name" value="Zn-dependent exopeptidases"/>
    <property type="match status" value="1"/>
</dbReference>
<dbReference type="PANTHER" id="PTHR43808">
    <property type="entry name" value="ACETYLORNITHINE DEACETYLASE"/>
    <property type="match status" value="1"/>
</dbReference>
<name>A0A974GUW3_SEDHY</name>
<comment type="pathway">
    <text evidence="3">Amino-acid biosynthesis; L-lysine biosynthesis via DAP pathway; LL-2,6-diaminopimelate from (S)-tetrahydrodipicolinate (succinylase route): step 3/3.</text>
</comment>
<comment type="cofactor">
    <cofactor evidence="2">
        <name>Zn(2+)</name>
        <dbReference type="ChEBI" id="CHEBI:29105"/>
    </cofactor>
</comment>
<organism evidence="13 14">
    <name type="scientific">Sedimentibacter hydroxybenzoicus DSM 7310</name>
    <dbReference type="NCBI Taxonomy" id="1123245"/>
    <lineage>
        <taxon>Bacteria</taxon>
        <taxon>Bacillati</taxon>
        <taxon>Bacillota</taxon>
        <taxon>Tissierellia</taxon>
        <taxon>Sedimentibacter</taxon>
    </lineage>
</organism>